<evidence type="ECO:0000256" key="4">
    <source>
        <dbReference type="ARBA" id="ARBA00022692"/>
    </source>
</evidence>
<feature type="region of interest" description="Disordered" evidence="10">
    <location>
        <begin position="391"/>
        <end position="440"/>
    </location>
</feature>
<gene>
    <name evidence="11" type="ORF">KC01_LOCUS20738</name>
</gene>
<name>A0AAV2KQT2_KNICA</name>
<dbReference type="Gene3D" id="3.40.50.300">
    <property type="entry name" value="P-loop containing nucleotide triphosphate hydrolases"/>
    <property type="match status" value="1"/>
</dbReference>
<proteinExistence type="inferred from homology"/>
<dbReference type="InterPro" id="IPR009729">
    <property type="entry name" value="Gal-3-0_sulfotransfrase"/>
</dbReference>
<dbReference type="PANTHER" id="PTHR14647:SF83">
    <property type="entry name" value="GALACTOSE-3-O-SULFOTRANSFERASE 3"/>
    <property type="match status" value="1"/>
</dbReference>
<evidence type="ECO:0000256" key="3">
    <source>
        <dbReference type="ARBA" id="ARBA00022679"/>
    </source>
</evidence>
<dbReference type="Pfam" id="PF06990">
    <property type="entry name" value="Gal-3-0_sulfotr"/>
    <property type="match status" value="1"/>
</dbReference>
<evidence type="ECO:0000256" key="1">
    <source>
        <dbReference type="ARBA" id="ARBA00004323"/>
    </source>
</evidence>
<keyword evidence="9" id="KW-0325">Glycoprotein</keyword>
<comment type="subcellular location">
    <subcellularLocation>
        <location evidence="1">Golgi apparatus membrane</location>
        <topology evidence="1">Single-pass type II membrane protein</topology>
    </subcellularLocation>
</comment>
<keyword evidence="3" id="KW-0808">Transferase</keyword>
<accession>A0AAV2KQT2</accession>
<sequence length="477" mass="54893">MMVNFQPIGFKLLKRLFLSFSLLCLVSILMLRRGHWSWSREHGEEQTCSVQFSNKSRPKHTNIVFLKTHKTASSTMQNILFRFAERHNLTVALPKNGDSQFAYPNFFNVKSVQLETTPPNIITNHMRFNKEELDKLMPPDTVYITTMRETSAMFESLFVYCYVSSASIRRVPNESIEAFLDDPFKYYRPLEAHSMYVRNCVTYDLGGNKDSTEVDYAQQLAAKVEKTFSLVMISDYFDESLILLRHLLNWDLEDIVYFKANMRSEKAKKTITPELSDKIRAWNYIDSYLFDHFNASLWRQLKAIGLDCVAREVQLLRQAQEKLSMTCFGEKTSRLNSAAKIKNRALKPWQPGNVEIVGYELSPDLSAENQTLCTKLTMPELHRRGTCLKCPPSPSRSWPPQRRRRTHGIGCGVNRTESGGDRTSHTEIPPRSHRYVHHPPLTNAPVVTRTITTPVRVNVERATAQADAGIRNCVRDT</sequence>
<organism evidence="11 12">
    <name type="scientific">Knipowitschia caucasica</name>
    <name type="common">Caucasian dwarf goby</name>
    <name type="synonym">Pomatoschistus caucasicus</name>
    <dbReference type="NCBI Taxonomy" id="637954"/>
    <lineage>
        <taxon>Eukaryota</taxon>
        <taxon>Metazoa</taxon>
        <taxon>Chordata</taxon>
        <taxon>Craniata</taxon>
        <taxon>Vertebrata</taxon>
        <taxon>Euteleostomi</taxon>
        <taxon>Actinopterygii</taxon>
        <taxon>Neopterygii</taxon>
        <taxon>Teleostei</taxon>
        <taxon>Neoteleostei</taxon>
        <taxon>Acanthomorphata</taxon>
        <taxon>Gobiaria</taxon>
        <taxon>Gobiiformes</taxon>
        <taxon>Gobioidei</taxon>
        <taxon>Gobiidae</taxon>
        <taxon>Gobiinae</taxon>
        <taxon>Knipowitschia</taxon>
    </lineage>
</organism>
<keyword evidence="7" id="KW-0333">Golgi apparatus</keyword>
<evidence type="ECO:0000256" key="10">
    <source>
        <dbReference type="SAM" id="MobiDB-lite"/>
    </source>
</evidence>
<evidence type="ECO:0000256" key="7">
    <source>
        <dbReference type="ARBA" id="ARBA00023034"/>
    </source>
</evidence>
<dbReference type="GO" id="GO:0009247">
    <property type="term" value="P:glycolipid biosynthetic process"/>
    <property type="evidence" value="ECO:0007669"/>
    <property type="project" value="InterPro"/>
</dbReference>
<evidence type="ECO:0008006" key="13">
    <source>
        <dbReference type="Google" id="ProtNLM"/>
    </source>
</evidence>
<dbReference type="GO" id="GO:0001733">
    <property type="term" value="F:galactosylceramide sulfotransferase activity"/>
    <property type="evidence" value="ECO:0007669"/>
    <property type="project" value="InterPro"/>
</dbReference>
<dbReference type="AlphaFoldDB" id="A0AAV2KQT2"/>
<evidence type="ECO:0000313" key="11">
    <source>
        <dbReference type="EMBL" id="CAL1591366.1"/>
    </source>
</evidence>
<dbReference type="InterPro" id="IPR027417">
    <property type="entry name" value="P-loop_NTPase"/>
</dbReference>
<dbReference type="GO" id="GO:0000139">
    <property type="term" value="C:Golgi membrane"/>
    <property type="evidence" value="ECO:0007669"/>
    <property type="project" value="UniProtKB-SubCell"/>
</dbReference>
<dbReference type="EMBL" id="OZ035841">
    <property type="protein sequence ID" value="CAL1591366.1"/>
    <property type="molecule type" value="Genomic_DNA"/>
</dbReference>
<keyword evidence="6" id="KW-1133">Transmembrane helix</keyword>
<evidence type="ECO:0000256" key="6">
    <source>
        <dbReference type="ARBA" id="ARBA00022989"/>
    </source>
</evidence>
<keyword evidence="4" id="KW-0812">Transmembrane</keyword>
<keyword evidence="8" id="KW-0472">Membrane</keyword>
<evidence type="ECO:0000313" key="12">
    <source>
        <dbReference type="Proteomes" id="UP001497482"/>
    </source>
</evidence>
<reference evidence="11 12" key="1">
    <citation type="submission" date="2024-04" db="EMBL/GenBank/DDBJ databases">
        <authorList>
            <person name="Waldvogel A.-M."/>
            <person name="Schoenle A."/>
        </authorList>
    </citation>
    <scope>NUCLEOTIDE SEQUENCE [LARGE SCALE GENOMIC DNA]</scope>
</reference>
<evidence type="ECO:0000256" key="5">
    <source>
        <dbReference type="ARBA" id="ARBA00022968"/>
    </source>
</evidence>
<keyword evidence="12" id="KW-1185">Reference proteome</keyword>
<comment type="similarity">
    <text evidence="2">Belongs to the galactose-3-O-sulfotransferase family.</text>
</comment>
<dbReference type="PANTHER" id="PTHR14647">
    <property type="entry name" value="GALACTOSE-3-O-SULFOTRANSFERASE"/>
    <property type="match status" value="1"/>
</dbReference>
<keyword evidence="5" id="KW-0735">Signal-anchor</keyword>
<dbReference type="Proteomes" id="UP001497482">
    <property type="component" value="Chromosome 19"/>
</dbReference>
<protein>
    <recommendedName>
        <fullName evidence="13">Galactose-3-O-sulfotransferase 3</fullName>
    </recommendedName>
</protein>
<dbReference type="SUPFAM" id="SSF52540">
    <property type="entry name" value="P-loop containing nucleoside triphosphate hydrolases"/>
    <property type="match status" value="1"/>
</dbReference>
<evidence type="ECO:0000256" key="9">
    <source>
        <dbReference type="ARBA" id="ARBA00023180"/>
    </source>
</evidence>
<evidence type="ECO:0000256" key="2">
    <source>
        <dbReference type="ARBA" id="ARBA00008124"/>
    </source>
</evidence>
<feature type="compositionally biased region" description="Basic and acidic residues" evidence="10">
    <location>
        <begin position="418"/>
        <end position="430"/>
    </location>
</feature>
<evidence type="ECO:0000256" key="8">
    <source>
        <dbReference type="ARBA" id="ARBA00023136"/>
    </source>
</evidence>